<accession>A0A136JE80</accession>
<gene>
    <name evidence="2" type="ORF">Micbo1qcDRAFT_157373</name>
</gene>
<keyword evidence="1" id="KW-1133">Transmembrane helix</keyword>
<organism evidence="2 3">
    <name type="scientific">Microdochium bolleyi</name>
    <dbReference type="NCBI Taxonomy" id="196109"/>
    <lineage>
        <taxon>Eukaryota</taxon>
        <taxon>Fungi</taxon>
        <taxon>Dikarya</taxon>
        <taxon>Ascomycota</taxon>
        <taxon>Pezizomycotina</taxon>
        <taxon>Sordariomycetes</taxon>
        <taxon>Xylariomycetidae</taxon>
        <taxon>Xylariales</taxon>
        <taxon>Microdochiaceae</taxon>
        <taxon>Microdochium</taxon>
    </lineage>
</organism>
<keyword evidence="1" id="KW-0472">Membrane</keyword>
<evidence type="ECO:0000313" key="3">
    <source>
        <dbReference type="Proteomes" id="UP000070501"/>
    </source>
</evidence>
<dbReference type="InParanoid" id="A0A136JE80"/>
<name>A0A136JE80_9PEZI</name>
<evidence type="ECO:0000313" key="2">
    <source>
        <dbReference type="EMBL" id="KXJ95436.1"/>
    </source>
</evidence>
<reference evidence="3" key="1">
    <citation type="submission" date="2016-02" db="EMBL/GenBank/DDBJ databases">
        <title>Draft genome sequence of Microdochium bolleyi, a fungal endophyte of beachgrass.</title>
        <authorList>
            <consortium name="DOE Joint Genome Institute"/>
            <person name="David A.S."/>
            <person name="May G."/>
            <person name="Haridas S."/>
            <person name="Lim J."/>
            <person name="Wang M."/>
            <person name="Labutti K."/>
            <person name="Lipzen A."/>
            <person name="Barry K."/>
            <person name="Grigoriev I.V."/>
        </authorList>
    </citation>
    <scope>NUCLEOTIDE SEQUENCE [LARGE SCALE GENOMIC DNA]</scope>
    <source>
        <strain evidence="3">J235TASD1</strain>
    </source>
</reference>
<dbReference type="EMBL" id="KQ964246">
    <property type="protein sequence ID" value="KXJ95436.1"/>
    <property type="molecule type" value="Genomic_DNA"/>
</dbReference>
<dbReference type="Proteomes" id="UP000070501">
    <property type="component" value="Unassembled WGS sequence"/>
</dbReference>
<proteinExistence type="predicted"/>
<evidence type="ECO:0000256" key="1">
    <source>
        <dbReference type="SAM" id="Phobius"/>
    </source>
</evidence>
<feature type="non-terminal residue" evidence="2">
    <location>
        <position position="92"/>
    </location>
</feature>
<protein>
    <submittedName>
        <fullName evidence="2">Uncharacterized protein</fullName>
    </submittedName>
</protein>
<keyword evidence="3" id="KW-1185">Reference proteome</keyword>
<dbReference type="AlphaFoldDB" id="A0A136JE80"/>
<sequence length="92" mass="10238">MHVQAIPTAASCVGPFVCFCFFFRDQQLYAYRPHIASHGVHFPVPVPPCSLTLDKTFLLLHGQLTQVGPASWNLIPLPMVAYQCQTKSQADH</sequence>
<keyword evidence="1" id="KW-0812">Transmembrane</keyword>
<feature type="transmembrane region" description="Helical" evidence="1">
    <location>
        <begin position="6"/>
        <end position="23"/>
    </location>
</feature>